<dbReference type="Pfam" id="PF01170">
    <property type="entry name" value="UPF0020"/>
    <property type="match status" value="1"/>
</dbReference>
<dbReference type="CDD" id="cd02440">
    <property type="entry name" value="AdoMet_MTases"/>
    <property type="match status" value="1"/>
</dbReference>
<dbReference type="PANTHER" id="PTHR47313:SF1">
    <property type="entry name" value="RIBOSOMAL RNA LARGE SUBUNIT METHYLTRANSFERASE K_L"/>
    <property type="match status" value="1"/>
</dbReference>
<reference evidence="6" key="1">
    <citation type="submission" date="2010-05" db="EMBL/GenBank/DDBJ databases">
        <title>The complete genome of Truepera radiovictris DSM 17093.</title>
        <authorList>
            <consortium name="US DOE Joint Genome Institute (JGI-PGF)"/>
            <person name="Lucas S."/>
            <person name="Copeland A."/>
            <person name="Lapidus A."/>
            <person name="Glavina del Rio T."/>
            <person name="Dalin E."/>
            <person name="Tice H."/>
            <person name="Bruce D."/>
            <person name="Goodwin L."/>
            <person name="Pitluck S."/>
            <person name="Kyrpides N."/>
            <person name="Mavromatis K."/>
            <person name="Ovchinnikova G."/>
            <person name="Munk A.C."/>
            <person name="Detter J.C."/>
            <person name="Han C."/>
            <person name="Tapia R."/>
            <person name="Land M."/>
            <person name="Hauser L."/>
            <person name="Markowitz V."/>
            <person name="Cheng J.-F."/>
            <person name="Hugenholtz P."/>
            <person name="Woyke T."/>
            <person name="Wu D."/>
            <person name="Tindall B."/>
            <person name="Pomrenke H.G."/>
            <person name="Brambilla E."/>
            <person name="Klenk H.-P."/>
            <person name="Eisen J.A."/>
        </authorList>
    </citation>
    <scope>NUCLEOTIDE SEQUENCE [LARGE SCALE GENOMIC DNA]</scope>
    <source>
        <strain evidence="6">DSM 17093 / CIP 108686 / LMG 22925 / RQ-24</strain>
    </source>
</reference>
<evidence type="ECO:0000256" key="1">
    <source>
        <dbReference type="ARBA" id="ARBA00022603"/>
    </source>
</evidence>
<dbReference type="PANTHER" id="PTHR47313">
    <property type="entry name" value="RIBOSOMAL RNA LARGE SUBUNIT METHYLTRANSFERASE K/L"/>
    <property type="match status" value="1"/>
</dbReference>
<gene>
    <name evidence="5" type="ordered locus">Trad_2590</name>
</gene>
<keyword evidence="6" id="KW-1185">Reference proteome</keyword>
<dbReference type="SUPFAM" id="SSF53335">
    <property type="entry name" value="S-adenosyl-L-methionine-dependent methyltransferases"/>
    <property type="match status" value="1"/>
</dbReference>
<evidence type="ECO:0000259" key="3">
    <source>
        <dbReference type="Pfam" id="PF01170"/>
    </source>
</evidence>
<dbReference type="AlphaFoldDB" id="D7CUB1"/>
<sequence length="391" mass="43133">MPPLTPRALERRLKRYVWGETHDFLAVCAPGLEAVLLGEVRGLPGVTDLVRVRGGVSFRGPFESLYHANLELATAHRVLWRIGAFLAQSYPMLFNKARRLPWERFVGFQQEVAYHVAARASRLRHGPKIAATLHSALSDALAPLGLGAAHVEAAPLTVHARLFRDRCTLSLDTSGEHLHRRGYRTHVGEAPLRETLAAGILLALGAPAFDLIVDPMCGSGTLLIEAERLARRRPPGEFRRFAFEHFPSFRPPRYARLREKALSTPAPERLPRLYGFDRDARVLEAATHNARAAGVAGAITFTQADALTHPLAPLRAPHERALLVCNPPYGHRLGEGRALYRRLATALKPLSGWRVAILMPEPAWLAELPRAPALRFQNGGLDVVLVTGKLP</sequence>
<reference evidence="5 6" key="2">
    <citation type="journal article" date="2011" name="Stand. Genomic Sci.">
        <title>Complete genome sequence of Truepera radiovictrix type strain (RQ-24).</title>
        <authorList>
            <person name="Ivanova N."/>
            <person name="Rohde C."/>
            <person name="Munk C."/>
            <person name="Nolan M."/>
            <person name="Lucas S."/>
            <person name="Del Rio T.G."/>
            <person name="Tice H."/>
            <person name="Deshpande S."/>
            <person name="Cheng J.F."/>
            <person name="Tapia R."/>
            <person name="Han C."/>
            <person name="Goodwin L."/>
            <person name="Pitluck S."/>
            <person name="Liolios K."/>
            <person name="Mavromatis K."/>
            <person name="Mikhailova N."/>
            <person name="Pati A."/>
            <person name="Chen A."/>
            <person name="Palaniappan K."/>
            <person name="Land M."/>
            <person name="Hauser L."/>
            <person name="Chang Y.J."/>
            <person name="Jeffries C.D."/>
            <person name="Brambilla E."/>
            <person name="Rohde M."/>
            <person name="Goker M."/>
            <person name="Tindall B.J."/>
            <person name="Woyke T."/>
            <person name="Bristow J."/>
            <person name="Eisen J.A."/>
            <person name="Markowitz V."/>
            <person name="Hugenholtz P."/>
            <person name="Kyrpides N.C."/>
            <person name="Klenk H.P."/>
            <person name="Lapidus A."/>
        </authorList>
    </citation>
    <scope>NUCLEOTIDE SEQUENCE [LARGE SCALE GENOMIC DNA]</scope>
    <source>
        <strain evidence="6">DSM 17093 / CIP 108686 / LMG 22925 / RQ-24</strain>
    </source>
</reference>
<dbReference type="HOGENOM" id="CLU_032119_3_3_0"/>
<dbReference type="KEGG" id="tra:Trad_2590"/>
<name>D7CUB1_TRURR</name>
<protein>
    <submittedName>
        <fullName evidence="5">rRNA (Guanine-N(2)-)-methyltransferase</fullName>
        <ecNumber evidence="5">2.1.1.171</ecNumber>
    </submittedName>
</protein>
<dbReference type="PROSITE" id="PS01261">
    <property type="entry name" value="UPF0020"/>
    <property type="match status" value="1"/>
</dbReference>
<dbReference type="EC" id="2.1.1.171" evidence="5"/>
<dbReference type="GO" id="GO:0070043">
    <property type="term" value="F:rRNA (guanine-N7-)-methyltransferase activity"/>
    <property type="evidence" value="ECO:0007669"/>
    <property type="project" value="TreeGrafter"/>
</dbReference>
<dbReference type="OrthoDB" id="9809404at2"/>
<dbReference type="EMBL" id="CP002049">
    <property type="protein sequence ID" value="ADI15696.1"/>
    <property type="molecule type" value="Genomic_DNA"/>
</dbReference>
<organism evidence="5 6">
    <name type="scientific">Truepera radiovictrix (strain DSM 17093 / CIP 108686 / LMG 22925 / RQ-24)</name>
    <dbReference type="NCBI Taxonomy" id="649638"/>
    <lineage>
        <taxon>Bacteria</taxon>
        <taxon>Thermotogati</taxon>
        <taxon>Deinococcota</taxon>
        <taxon>Deinococci</taxon>
        <taxon>Trueperales</taxon>
        <taxon>Trueperaceae</taxon>
        <taxon>Truepera</taxon>
    </lineage>
</organism>
<dbReference type="InterPro" id="IPR053943">
    <property type="entry name" value="RlmKL-like_Mtase_CS"/>
</dbReference>
<evidence type="ECO:0000256" key="2">
    <source>
        <dbReference type="ARBA" id="ARBA00022679"/>
    </source>
</evidence>
<dbReference type="Gene3D" id="3.40.50.150">
    <property type="entry name" value="Vaccinia Virus protein VP39"/>
    <property type="match status" value="1"/>
</dbReference>
<dbReference type="Gene3D" id="3.30.2130.30">
    <property type="match status" value="1"/>
</dbReference>
<dbReference type="InterPro" id="IPR000241">
    <property type="entry name" value="RlmKL-like_Mtase"/>
</dbReference>
<dbReference type="CDD" id="cd11715">
    <property type="entry name" value="THUMP_AdoMetMT"/>
    <property type="match status" value="1"/>
</dbReference>
<feature type="domain" description="Ribosomal RNA large subunit methyltransferase K/L-like methyltransferase" evidence="3">
    <location>
        <begin position="181"/>
        <end position="358"/>
    </location>
</feature>
<dbReference type="Proteomes" id="UP000000379">
    <property type="component" value="Chromosome"/>
</dbReference>
<dbReference type="STRING" id="649638.Trad_2590"/>
<dbReference type="Pfam" id="PF22020">
    <property type="entry name" value="RlmL_1st"/>
    <property type="match status" value="1"/>
</dbReference>
<evidence type="ECO:0000313" key="6">
    <source>
        <dbReference type="Proteomes" id="UP000000379"/>
    </source>
</evidence>
<proteinExistence type="predicted"/>
<dbReference type="RefSeq" id="WP_013179057.1">
    <property type="nucleotide sequence ID" value="NC_014221.1"/>
</dbReference>
<evidence type="ECO:0000259" key="4">
    <source>
        <dbReference type="Pfam" id="PF22020"/>
    </source>
</evidence>
<dbReference type="GO" id="GO:0052913">
    <property type="term" value="F:16S rRNA (guanine(966)-N(2))-methyltransferase activity"/>
    <property type="evidence" value="ECO:0007669"/>
    <property type="project" value="UniProtKB-EC"/>
</dbReference>
<dbReference type="InterPro" id="IPR029063">
    <property type="entry name" value="SAM-dependent_MTases_sf"/>
</dbReference>
<keyword evidence="1 5" id="KW-0489">Methyltransferase</keyword>
<feature type="domain" description="RlmL ferredoxin-like" evidence="4">
    <location>
        <begin position="24"/>
        <end position="79"/>
    </location>
</feature>
<dbReference type="eggNOG" id="COG0116">
    <property type="taxonomic scope" value="Bacteria"/>
</dbReference>
<dbReference type="InterPro" id="IPR054170">
    <property type="entry name" value="RlmL_1st"/>
</dbReference>
<evidence type="ECO:0000313" key="5">
    <source>
        <dbReference type="EMBL" id="ADI15696.1"/>
    </source>
</evidence>
<accession>D7CUB1</accession>
<keyword evidence="2 5" id="KW-0808">Transferase</keyword>